<sequence length="46" mass="5374">MNLYYQVHGKKSDCDFSGTGTFTNTDPSKFTIHTDIFYTHLCFFFP</sequence>
<gene>
    <name evidence="1" type="ORF">LITE_LOCUS29686</name>
</gene>
<organism evidence="1 2">
    <name type="scientific">Linum tenue</name>
    <dbReference type="NCBI Taxonomy" id="586396"/>
    <lineage>
        <taxon>Eukaryota</taxon>
        <taxon>Viridiplantae</taxon>
        <taxon>Streptophyta</taxon>
        <taxon>Embryophyta</taxon>
        <taxon>Tracheophyta</taxon>
        <taxon>Spermatophyta</taxon>
        <taxon>Magnoliopsida</taxon>
        <taxon>eudicotyledons</taxon>
        <taxon>Gunneridae</taxon>
        <taxon>Pentapetalae</taxon>
        <taxon>rosids</taxon>
        <taxon>fabids</taxon>
        <taxon>Malpighiales</taxon>
        <taxon>Linaceae</taxon>
        <taxon>Linum</taxon>
    </lineage>
</organism>
<dbReference type="EMBL" id="CAMGYJ010000007">
    <property type="protein sequence ID" value="CAI0448174.1"/>
    <property type="molecule type" value="Genomic_DNA"/>
</dbReference>
<evidence type="ECO:0000313" key="2">
    <source>
        <dbReference type="Proteomes" id="UP001154282"/>
    </source>
</evidence>
<accession>A0AAV0MQ20</accession>
<proteinExistence type="predicted"/>
<evidence type="ECO:0000313" key="1">
    <source>
        <dbReference type="EMBL" id="CAI0448174.1"/>
    </source>
</evidence>
<dbReference type="AlphaFoldDB" id="A0AAV0MQ20"/>
<comment type="caution">
    <text evidence="1">The sequence shown here is derived from an EMBL/GenBank/DDBJ whole genome shotgun (WGS) entry which is preliminary data.</text>
</comment>
<protein>
    <submittedName>
        <fullName evidence="1">Uncharacterized protein</fullName>
    </submittedName>
</protein>
<keyword evidence="2" id="KW-1185">Reference proteome</keyword>
<dbReference type="Proteomes" id="UP001154282">
    <property type="component" value="Unassembled WGS sequence"/>
</dbReference>
<reference evidence="1" key="1">
    <citation type="submission" date="2022-08" db="EMBL/GenBank/DDBJ databases">
        <authorList>
            <person name="Gutierrez-Valencia J."/>
        </authorList>
    </citation>
    <scope>NUCLEOTIDE SEQUENCE</scope>
</reference>
<name>A0AAV0MQ20_9ROSI</name>